<name>A0A8H5CHJ1_9AGAR</name>
<feature type="compositionally biased region" description="Polar residues" evidence="1">
    <location>
        <begin position="265"/>
        <end position="284"/>
    </location>
</feature>
<feature type="region of interest" description="Disordered" evidence="1">
    <location>
        <begin position="211"/>
        <end position="250"/>
    </location>
</feature>
<feature type="region of interest" description="Disordered" evidence="1">
    <location>
        <begin position="319"/>
        <end position="345"/>
    </location>
</feature>
<feature type="region of interest" description="Disordered" evidence="1">
    <location>
        <begin position="581"/>
        <end position="726"/>
    </location>
</feature>
<dbReference type="OrthoDB" id="3033376at2759"/>
<feature type="chain" id="PRO_5034765871" evidence="2">
    <location>
        <begin position="23"/>
        <end position="1469"/>
    </location>
</feature>
<keyword evidence="4" id="KW-1185">Reference proteome</keyword>
<evidence type="ECO:0000256" key="1">
    <source>
        <dbReference type="SAM" id="MobiDB-lite"/>
    </source>
</evidence>
<dbReference type="EMBL" id="JAACJK010000001">
    <property type="protein sequence ID" value="KAF5341880.1"/>
    <property type="molecule type" value="Genomic_DNA"/>
</dbReference>
<feature type="compositionally biased region" description="Low complexity" evidence="1">
    <location>
        <begin position="654"/>
        <end position="663"/>
    </location>
</feature>
<gene>
    <name evidence="3" type="ORF">D9611_001327</name>
</gene>
<proteinExistence type="predicted"/>
<reference evidence="3 4" key="1">
    <citation type="journal article" date="2020" name="ISME J.">
        <title>Uncovering the hidden diversity of litter-decomposition mechanisms in mushroom-forming fungi.</title>
        <authorList>
            <person name="Floudas D."/>
            <person name="Bentzer J."/>
            <person name="Ahren D."/>
            <person name="Johansson T."/>
            <person name="Persson P."/>
            <person name="Tunlid A."/>
        </authorList>
    </citation>
    <scope>NUCLEOTIDE SEQUENCE [LARGE SCALE GENOMIC DNA]</scope>
    <source>
        <strain evidence="3 4">CBS 175.51</strain>
    </source>
</reference>
<evidence type="ECO:0000313" key="3">
    <source>
        <dbReference type="EMBL" id="KAF5341880.1"/>
    </source>
</evidence>
<feature type="region of interest" description="Disordered" evidence="1">
    <location>
        <begin position="265"/>
        <end position="285"/>
    </location>
</feature>
<feature type="compositionally biased region" description="Low complexity" evidence="1">
    <location>
        <begin position="581"/>
        <end position="597"/>
    </location>
</feature>
<evidence type="ECO:0000313" key="4">
    <source>
        <dbReference type="Proteomes" id="UP000541558"/>
    </source>
</evidence>
<sequence>MAPNWTLNVISWFWRVFYLLRSLSVYWKPRPELPMSASNIELENGLFYKMVANSSREHFHPSKTHHETDHTSASPKSFQFHFQEPTRSTSDTSQRSTESQRQEFLAHPSPRATPRSPRRKRSRESAERRRQRRNGQFLNFNPPPEIYIEDWSESLSEMQPKAVPIGPHLDMKHGYPPPSPTVPCVIITPSTPSEENTSRFTLHPNSPFVIAKSPLNSPPPTSSPVLQSSPPVGDSSSTVVALPSPLDSPPSSEIYCNHTAEIVMQSSEDSGGSENAKETSQQQRGFAFSDSLADIVFKALMASNEGSTTVELSSVPHVTAADPFQPPHMSTPRLGSDSSSPDMTLGSLIYDDSLPVNTPGSSSQRRSALPYPEVFDLDMYAADVRASMAAFGTLPNYDDTQDRSIPTHLPSPPYYLHSPTQPPTLGRFSFALPPPPKASTDSNANDSPVVPIDTPVIPGTNQHGSKANKSRDADSPVWWAGTRKSNASRFSRLQLPPPPAIPESPDVFSDHRLSDSVGNLLYDDETDPSISMVRTREIQDGDVVDGSTGSNTTLTDHVGHDSERPRVHYRHRAISRLLSHGDLGSGLLEPSPSSDSSSSDHHVSPTLNKSKRNSSVTLGMFPPTETVGGDNSVTDGSSKTKVLRKKPPANPTVLRAESSGSASSRERAQASRSLRRRPPMKPMYRVPRSISLPLRAVNKELNSGRPFDTSQDQPGPKGKGNSSLSSIMRLRLIRPTKQKSGMKENISLASLKSVGGLLSGSTGAGERIGGLSGSVVRRIATLKARNQGHKDGSNSAEPEVGLGGKALHLLKEVNRMEELRKLGVYSTGVGDNTLNSMMTAADVDSDYGGVFLDRAIRAVNGSGTRRYGIGRPDSGHFMISQHKITLFSTIIIFLMITRNLGLQTSILSLFLWYFSLRKALWTAVGVGLGKHFSYLGGGPIASIPEVGLNQRPNPLENPANLFFSNINSVGTGGMASKRTGKTLQERTNLPFNTKLESTGSIKPARDANPHQAPKLMNTTANDIDARHFHQRSGLSGNLNLAPSVIMLAQPTSTTPTPSSSGTLPQIQLLQAAINLLKAHAKDAGSNIEQLRVLLANRDTEPATYQSLQQQRLLQERRELDAHRALWSTAQKVSAILKDDEERFELQRRSDQSLGLFNTSYRPPLIPSATPEAQSRLRKHRRLVSLTLASKFDFTPRTPKPATASEPFPPTIPSEFQPEPEPQPMLSTPSWPTPRPRYVSVAKKAGTAAIYRHTANPDREGLAQRIKDVEVSMPDYVGDLLLEFDSLSNAPPLELTSPPPSPKKKKVSSWMPHAIPPPTSPKAEASAPGHTSLELPRNQIKHKTSRNRFSDIFISSSKKHTSTTSLIPPTLDELSFPQESLTSPNLPTPASATSPASTLFSPVSVMSPVPRSGNSLSAVPEDQNAKRFSATSVLSLVSSVNEPRASTESQAKETGGITSRLRKRMSKLRG</sequence>
<comment type="caution">
    <text evidence="3">The sequence shown here is derived from an EMBL/GenBank/DDBJ whole genome shotgun (WGS) entry which is preliminary data.</text>
</comment>
<feature type="compositionally biased region" description="Polar residues" evidence="1">
    <location>
        <begin position="225"/>
        <end position="239"/>
    </location>
</feature>
<dbReference type="Proteomes" id="UP000541558">
    <property type="component" value="Unassembled WGS sequence"/>
</dbReference>
<feature type="region of interest" description="Disordered" evidence="1">
    <location>
        <begin position="1288"/>
        <end position="1346"/>
    </location>
</feature>
<feature type="compositionally biased region" description="Basic and acidic residues" evidence="1">
    <location>
        <begin position="557"/>
        <end position="566"/>
    </location>
</feature>
<protein>
    <submittedName>
        <fullName evidence="3">Uncharacterized protein</fullName>
    </submittedName>
</protein>
<feature type="region of interest" description="Disordered" evidence="1">
    <location>
        <begin position="83"/>
        <end position="143"/>
    </location>
</feature>
<feature type="compositionally biased region" description="Low complexity" evidence="1">
    <location>
        <begin position="86"/>
        <end position="115"/>
    </location>
</feature>
<evidence type="ECO:0000256" key="2">
    <source>
        <dbReference type="SAM" id="SignalP"/>
    </source>
</evidence>
<feature type="region of interest" description="Disordered" evidence="1">
    <location>
        <begin position="455"/>
        <end position="477"/>
    </location>
</feature>
<accession>A0A8H5CHJ1</accession>
<organism evidence="3 4">
    <name type="scientific">Ephemerocybe angulata</name>
    <dbReference type="NCBI Taxonomy" id="980116"/>
    <lineage>
        <taxon>Eukaryota</taxon>
        <taxon>Fungi</taxon>
        <taxon>Dikarya</taxon>
        <taxon>Basidiomycota</taxon>
        <taxon>Agaricomycotina</taxon>
        <taxon>Agaricomycetes</taxon>
        <taxon>Agaricomycetidae</taxon>
        <taxon>Agaricales</taxon>
        <taxon>Agaricineae</taxon>
        <taxon>Psathyrellaceae</taxon>
        <taxon>Ephemerocybe</taxon>
    </lineage>
</organism>
<feature type="region of interest" description="Disordered" evidence="1">
    <location>
        <begin position="1360"/>
        <end position="1395"/>
    </location>
</feature>
<feature type="compositionally biased region" description="Basic residues" evidence="1">
    <location>
        <begin position="1459"/>
        <end position="1469"/>
    </location>
</feature>
<keyword evidence="2" id="KW-0732">Signal</keyword>
<feature type="region of interest" description="Disordered" evidence="1">
    <location>
        <begin position="538"/>
        <end position="566"/>
    </location>
</feature>
<feature type="region of interest" description="Disordered" evidence="1">
    <location>
        <begin position="1193"/>
        <end position="1232"/>
    </location>
</feature>
<feature type="region of interest" description="Disordered" evidence="1">
    <location>
        <begin position="1437"/>
        <end position="1469"/>
    </location>
</feature>
<feature type="signal peptide" evidence="2">
    <location>
        <begin position="1"/>
        <end position="22"/>
    </location>
</feature>
<feature type="compositionally biased region" description="Polar residues" evidence="1">
    <location>
        <begin position="629"/>
        <end position="640"/>
    </location>
</feature>